<dbReference type="RefSeq" id="WP_094848860.1">
    <property type="nucleotide sequence ID" value="NZ_NEVJ01000003.1"/>
</dbReference>
<feature type="domain" description="Fido" evidence="3">
    <location>
        <begin position="225"/>
        <end position="365"/>
    </location>
</feature>
<organism evidence="4 5">
    <name type="scientific">Bordetella genomosp. 9</name>
    <dbReference type="NCBI Taxonomy" id="1416803"/>
    <lineage>
        <taxon>Bacteria</taxon>
        <taxon>Pseudomonadati</taxon>
        <taxon>Pseudomonadota</taxon>
        <taxon>Betaproteobacteria</taxon>
        <taxon>Burkholderiales</taxon>
        <taxon>Alcaligenaceae</taxon>
        <taxon>Bordetella</taxon>
    </lineage>
</organism>
<dbReference type="Gene3D" id="1.10.3290.10">
    <property type="entry name" value="Fido-like domain"/>
    <property type="match status" value="1"/>
</dbReference>
<feature type="binding site" evidence="1">
    <location>
        <begin position="308"/>
        <end position="315"/>
    </location>
    <ligand>
        <name>ATP</name>
        <dbReference type="ChEBI" id="CHEBI:30616"/>
    </ligand>
</feature>
<feature type="site" description="Important for autoinhibition of adenylyltransferase activity" evidence="2">
    <location>
        <position position="171"/>
    </location>
</feature>
<keyword evidence="5" id="KW-1185">Reference proteome</keyword>
<sequence length="473" mass="51836">MASRETILSRFLALAAEHPDGVKASALADALPSVSRPTINRWLAKAIEEGRLRRIGSGPATYYLPADADSQAAGDIESRAASGWAPAWSPAATRALAQLAKPLSSRPRSGYKSAFLGSYISNESSLLGKTLAARLDEMSRQSLEQEPAGTYLSRILEPLLIDMSWSSSKLEGNDYSLADTRELFARVYGNKAGGAPHDIDRDAIMLLNHKETIQFMAQTVPEFGLSIPIVFEMHRLLMSGLLANEDALGAIRRRVVTIGGTAYLPSQSPHFLQEHLQMIVEKGMLIDSPSEAAFFLWVNIPYLQPFEDGNKRMGRLLANVPLILRNHAPLSFIDVDTTVYSQAMLAVYESNDVSIARDLFAWAYARSTRHYAEVLATMPAPDVTIVRWRPQIKAAVNLVVASNLSAEDAVTTVLRDFHESHPESGATGPALHSRIVGLVNADLSRLEAFNASRYGLSPEAVERWKSARLNVSR</sequence>
<keyword evidence="1" id="KW-0067">ATP-binding</keyword>
<dbReference type="PANTHER" id="PTHR13504:SF38">
    <property type="entry name" value="FIDO DOMAIN-CONTAINING PROTEIN"/>
    <property type="match status" value="1"/>
</dbReference>
<evidence type="ECO:0000313" key="5">
    <source>
        <dbReference type="Proteomes" id="UP000216857"/>
    </source>
</evidence>
<dbReference type="InterPro" id="IPR036597">
    <property type="entry name" value="Fido-like_dom_sf"/>
</dbReference>
<name>A0A261R5F8_9BORD</name>
<comment type="caution">
    <text evidence="4">The sequence shown here is derived from an EMBL/GenBank/DDBJ whole genome shotgun (WGS) entry which is preliminary data.</text>
</comment>
<evidence type="ECO:0000256" key="1">
    <source>
        <dbReference type="PIRSR" id="PIRSR640198-2"/>
    </source>
</evidence>
<dbReference type="EMBL" id="NEVJ01000003">
    <property type="protein sequence ID" value="OZI20259.1"/>
    <property type="molecule type" value="Genomic_DNA"/>
</dbReference>
<dbReference type="Proteomes" id="UP000216857">
    <property type="component" value="Unassembled WGS sequence"/>
</dbReference>
<dbReference type="InterPro" id="IPR040198">
    <property type="entry name" value="Fido_containing"/>
</dbReference>
<keyword evidence="1" id="KW-0547">Nucleotide-binding</keyword>
<evidence type="ECO:0000313" key="4">
    <source>
        <dbReference type="EMBL" id="OZI20259.1"/>
    </source>
</evidence>
<evidence type="ECO:0000259" key="3">
    <source>
        <dbReference type="PROSITE" id="PS51459"/>
    </source>
</evidence>
<dbReference type="OrthoDB" id="9807853at2"/>
<accession>A0A261R5F8</accession>
<dbReference type="PANTHER" id="PTHR13504">
    <property type="entry name" value="FIDO DOMAIN-CONTAINING PROTEIN DDB_G0283145"/>
    <property type="match status" value="1"/>
</dbReference>
<dbReference type="InterPro" id="IPR003812">
    <property type="entry name" value="Fido"/>
</dbReference>
<reference evidence="4" key="1">
    <citation type="submission" date="2017-05" db="EMBL/GenBank/DDBJ databases">
        <title>Complete and WGS of Bordetella genogroups.</title>
        <authorList>
            <person name="Spilker T."/>
            <person name="Lipuma J."/>
        </authorList>
    </citation>
    <scope>NUCLEOTIDE SEQUENCE</scope>
    <source>
        <strain evidence="4">AU21707</strain>
    </source>
</reference>
<evidence type="ECO:0000256" key="2">
    <source>
        <dbReference type="PIRSR" id="PIRSR640198-3"/>
    </source>
</evidence>
<proteinExistence type="predicted"/>
<dbReference type="Pfam" id="PF02661">
    <property type="entry name" value="Fic"/>
    <property type="match status" value="1"/>
</dbReference>
<protein>
    <recommendedName>
        <fullName evidence="3">Fido domain-containing protein</fullName>
    </recommendedName>
</protein>
<dbReference type="PROSITE" id="PS51459">
    <property type="entry name" value="FIDO"/>
    <property type="match status" value="1"/>
</dbReference>
<dbReference type="AlphaFoldDB" id="A0A261R5F8"/>
<dbReference type="SUPFAM" id="SSF140931">
    <property type="entry name" value="Fic-like"/>
    <property type="match status" value="1"/>
</dbReference>
<gene>
    <name evidence="4" type="ORF">CAL26_22250</name>
</gene>